<reference evidence="2" key="1">
    <citation type="journal article" date="2019" name="Int. J. Syst. Evol. Microbiol.">
        <title>The Global Catalogue of Microorganisms (GCM) 10K type strain sequencing project: providing services to taxonomists for standard genome sequencing and annotation.</title>
        <authorList>
            <consortium name="The Broad Institute Genomics Platform"/>
            <consortium name="The Broad Institute Genome Sequencing Center for Infectious Disease"/>
            <person name="Wu L."/>
            <person name="Ma J."/>
        </authorList>
    </citation>
    <scope>NUCLEOTIDE SEQUENCE [LARGE SCALE GENOMIC DNA]</scope>
    <source>
        <strain evidence="2">CECT 8010</strain>
    </source>
</reference>
<name>A0ABV8PUI3_9BACT</name>
<evidence type="ECO:0000313" key="1">
    <source>
        <dbReference type="EMBL" id="MFC4230395.1"/>
    </source>
</evidence>
<protein>
    <submittedName>
        <fullName evidence="1">Uncharacterized protein</fullName>
    </submittedName>
</protein>
<sequence length="102" mass="11147">MKLLIITCLKESFNAASNLLKQSHIQAFSATDVTGFKNNQAVDLAAAWFAAGDEKFDSMFIFSFTTQENAAAGLIAIKQYNAENDTDFPIRAFIVPVDAASY</sequence>
<dbReference type="Proteomes" id="UP001595906">
    <property type="component" value="Unassembled WGS sequence"/>
</dbReference>
<evidence type="ECO:0000313" key="2">
    <source>
        <dbReference type="Proteomes" id="UP001595906"/>
    </source>
</evidence>
<accession>A0ABV8PUI3</accession>
<dbReference type="RefSeq" id="WP_379011528.1">
    <property type="nucleotide sequence ID" value="NZ_JBHSDC010000002.1"/>
</dbReference>
<organism evidence="1 2">
    <name type="scientific">Parasediminibacterium paludis</name>
    <dbReference type="NCBI Taxonomy" id="908966"/>
    <lineage>
        <taxon>Bacteria</taxon>
        <taxon>Pseudomonadati</taxon>
        <taxon>Bacteroidota</taxon>
        <taxon>Chitinophagia</taxon>
        <taxon>Chitinophagales</taxon>
        <taxon>Chitinophagaceae</taxon>
        <taxon>Parasediminibacterium</taxon>
    </lineage>
</organism>
<dbReference type="EMBL" id="JBHSDC010000002">
    <property type="protein sequence ID" value="MFC4230395.1"/>
    <property type="molecule type" value="Genomic_DNA"/>
</dbReference>
<keyword evidence="2" id="KW-1185">Reference proteome</keyword>
<comment type="caution">
    <text evidence="1">The sequence shown here is derived from an EMBL/GenBank/DDBJ whole genome shotgun (WGS) entry which is preliminary data.</text>
</comment>
<proteinExistence type="predicted"/>
<gene>
    <name evidence="1" type="ORF">ACFOW1_00730</name>
</gene>